<dbReference type="InterPro" id="IPR004841">
    <property type="entry name" value="AA-permease/SLC12A_dom"/>
</dbReference>
<dbReference type="KEGG" id="mbe:MBM_07219"/>
<dbReference type="InterPro" id="IPR050524">
    <property type="entry name" value="APC_YAT"/>
</dbReference>
<comment type="subcellular location">
    <subcellularLocation>
        <location evidence="1">Membrane</location>
        <topology evidence="1">Multi-pass membrane protein</topology>
    </subcellularLocation>
</comment>
<dbReference type="PANTHER" id="PTHR43341">
    <property type="entry name" value="AMINO ACID PERMEASE"/>
    <property type="match status" value="1"/>
</dbReference>
<keyword evidence="3 8" id="KW-0812">Transmembrane</keyword>
<keyword evidence="6 8" id="KW-0472">Membrane</keyword>
<proteinExistence type="predicted"/>
<feature type="transmembrane region" description="Helical" evidence="8">
    <location>
        <begin position="408"/>
        <end position="427"/>
    </location>
</feature>
<dbReference type="EMBL" id="JH921445">
    <property type="protein sequence ID" value="EKD14498.1"/>
    <property type="molecule type" value="Genomic_DNA"/>
</dbReference>
<feature type="transmembrane region" description="Helical" evidence="8">
    <location>
        <begin position="481"/>
        <end position="504"/>
    </location>
</feature>
<evidence type="ECO:0000256" key="5">
    <source>
        <dbReference type="ARBA" id="ARBA00022989"/>
    </source>
</evidence>
<evidence type="ECO:0000256" key="8">
    <source>
        <dbReference type="SAM" id="Phobius"/>
    </source>
</evidence>
<feature type="transmembrane region" description="Helical" evidence="8">
    <location>
        <begin position="147"/>
        <end position="167"/>
    </location>
</feature>
<feature type="transmembrane region" description="Helical" evidence="8">
    <location>
        <begin position="221"/>
        <end position="239"/>
    </location>
</feature>
<feature type="transmembrane region" description="Helical" evidence="8">
    <location>
        <begin position="112"/>
        <end position="135"/>
    </location>
</feature>
<name>K1X0W4_MARBU</name>
<evidence type="ECO:0000256" key="2">
    <source>
        <dbReference type="ARBA" id="ARBA00022448"/>
    </source>
</evidence>
<feature type="transmembrane region" description="Helical" evidence="8">
    <location>
        <begin position="363"/>
        <end position="388"/>
    </location>
</feature>
<sequence length="1056" mass="115263">MLPKGDAVSEPHRSSSDAQVKRDESQKGALGSEGEVVQSASGTLDAVYGVGGVGRTQRRLKARHVTFIGFGGGIGTGLFVGTGAALGNAGPLGLLLCGTLDALTVYAKNVRAFAVVGAILWCVMESVGELATLFPTAGSFPHFATRFVDPALGFTLAISYGYCYTIGTASEVSAAAVVVSYWTDITPALVITLGLAAIFAINIMNVRFFGETEVITASIKILCFLCLIVVSLVITLGGGPNHDRIGFRYWKNPGPFTDYNGIKGSTGHFLAFFSAMINASYSFIGVETAVVAAAETLNPHKAIPKATKRVTYRIMFFYILGSLLIGLIIPSDDPNLLSGSGNANSSPWVLAVKNAGIGVLPHIINACILVSAWSAGNSYCYIGARILVAMAVDNQMPQFFGRTNRWGVPYYAVLGSFAFGPLAYLSLGSGGATQAFTWLLTLSTLAGLLAWMTLCIAYIRYHHACVAQGIDRNDLPMKGRLQPYAAWFGAVGSAIVVLFSGFSVFLSGNWSVSDFIANYIGIVIYIVPFVAWKIVMKTSFVRSKEMDLFSGRFDSTYAPEEPVPTTWWGNCALKSWLYRAKLGFDPSTIYKGANDSTSVLHSEALTFQSLREHEKELTACFSVAADIDIATLKWDSNPRHFRDQEIVVKETLTWRHNQLGHLSFVVVMLMRLQVVLSLASKFLSLHKPCDVNDPGDPIPQSKSGCRLTESLSTPSYTGTYDMEREEQCSLFASVTKLHPISESIKESLSIYVSQDHGTLPTNSKTPQQQQAWQLRLHQALHRAITSVIRRKSASPWHGRIPRFSPYLPDPLLPSPPSRLLSLRYPNPLFQAPGQHFMSSQTPIKVTNLELPLKLRHPDGSVRRETPAERDLIREIFPAMRRWREKLPAKVNGFPINYFWKPSDIGAEMAIRRITPAPGILDDSNYLVGAGRLDLRPGVMVEGLENDLTSSSGTTSGICVQSLKTGQQYVTLAACKNRPEHARNGLSQSTGELNLYRWHPAEAQESSTPHLVRKNAKIIARRDYFLMGIGLQCPARLDGGPHFREPLNGGIAYSPAP</sequence>
<feature type="transmembrane region" description="Helical" evidence="8">
    <location>
        <begin position="187"/>
        <end position="209"/>
    </location>
</feature>
<reference evidence="10 11" key="1">
    <citation type="journal article" date="2012" name="BMC Genomics">
        <title>Sequencing the genome of Marssonina brunnea reveals fungus-poplar co-evolution.</title>
        <authorList>
            <person name="Zhu S."/>
            <person name="Cao Y.-Z."/>
            <person name="Jiang C."/>
            <person name="Tan B.-Y."/>
            <person name="Wang Z."/>
            <person name="Feng S."/>
            <person name="Zhang L."/>
            <person name="Su X.-H."/>
            <person name="Brejova B."/>
            <person name="Vinar T."/>
            <person name="Xu M."/>
            <person name="Wang M.-X."/>
            <person name="Zhang S.-G."/>
            <person name="Huang M.-R."/>
            <person name="Wu R."/>
            <person name="Zhou Y."/>
        </authorList>
    </citation>
    <scope>NUCLEOTIDE SEQUENCE [LARGE SCALE GENOMIC DNA]</scope>
    <source>
        <strain evidence="10 11">MB_m1</strain>
    </source>
</reference>
<dbReference type="Pfam" id="PF00324">
    <property type="entry name" value="AA_permease"/>
    <property type="match status" value="1"/>
</dbReference>
<feature type="transmembrane region" description="Helical" evidence="8">
    <location>
        <begin position="269"/>
        <end position="298"/>
    </location>
</feature>
<dbReference type="HOGENOM" id="CLU_290036_0_0_1"/>
<keyword evidence="5 8" id="KW-1133">Transmembrane helix</keyword>
<keyword evidence="2" id="KW-0813">Transport</keyword>
<evidence type="ECO:0000256" key="7">
    <source>
        <dbReference type="SAM" id="MobiDB-lite"/>
    </source>
</evidence>
<dbReference type="Gene3D" id="1.20.1740.10">
    <property type="entry name" value="Amino acid/polyamine transporter I"/>
    <property type="match status" value="1"/>
</dbReference>
<evidence type="ECO:0000313" key="11">
    <source>
        <dbReference type="Proteomes" id="UP000006753"/>
    </source>
</evidence>
<dbReference type="OrthoDB" id="3900342at2759"/>
<evidence type="ECO:0000313" key="10">
    <source>
        <dbReference type="EMBL" id="EKD14498.1"/>
    </source>
</evidence>
<evidence type="ECO:0000256" key="3">
    <source>
        <dbReference type="ARBA" id="ARBA00022692"/>
    </source>
</evidence>
<feature type="compositionally biased region" description="Basic and acidic residues" evidence="7">
    <location>
        <begin position="7"/>
        <end position="26"/>
    </location>
</feature>
<dbReference type="AlphaFoldDB" id="K1X0W4"/>
<gene>
    <name evidence="10" type="ORF">MBM_07219</name>
</gene>
<feature type="transmembrane region" description="Helical" evidence="8">
    <location>
        <begin position="65"/>
        <end position="86"/>
    </location>
</feature>
<dbReference type="InParanoid" id="K1X0W4"/>
<feature type="transmembrane region" description="Helical" evidence="8">
    <location>
        <begin position="659"/>
        <end position="679"/>
    </location>
</feature>
<feature type="domain" description="Amino acid permease/ SLC12A" evidence="9">
    <location>
        <begin position="64"/>
        <end position="541"/>
    </location>
</feature>
<dbReference type="eggNOG" id="KOG1286">
    <property type="taxonomic scope" value="Eukaryota"/>
</dbReference>
<organism evidence="10 11">
    <name type="scientific">Marssonina brunnea f. sp. multigermtubi (strain MB_m1)</name>
    <name type="common">Marssonina leaf spot fungus</name>
    <dbReference type="NCBI Taxonomy" id="1072389"/>
    <lineage>
        <taxon>Eukaryota</taxon>
        <taxon>Fungi</taxon>
        <taxon>Dikarya</taxon>
        <taxon>Ascomycota</taxon>
        <taxon>Pezizomycotina</taxon>
        <taxon>Leotiomycetes</taxon>
        <taxon>Helotiales</taxon>
        <taxon>Drepanopezizaceae</taxon>
        <taxon>Drepanopeziza</taxon>
    </lineage>
</organism>
<feature type="transmembrane region" description="Helical" evidence="8">
    <location>
        <begin position="310"/>
        <end position="329"/>
    </location>
</feature>
<feature type="transmembrane region" description="Helical" evidence="8">
    <location>
        <begin position="439"/>
        <end position="461"/>
    </location>
</feature>
<evidence type="ECO:0000256" key="6">
    <source>
        <dbReference type="ARBA" id="ARBA00023136"/>
    </source>
</evidence>
<accession>K1X0W4</accession>
<dbReference type="GO" id="GO:0016020">
    <property type="term" value="C:membrane"/>
    <property type="evidence" value="ECO:0007669"/>
    <property type="project" value="UniProtKB-SubCell"/>
</dbReference>
<dbReference type="GO" id="GO:0015171">
    <property type="term" value="F:amino acid transmembrane transporter activity"/>
    <property type="evidence" value="ECO:0007669"/>
    <property type="project" value="TreeGrafter"/>
</dbReference>
<evidence type="ECO:0000256" key="1">
    <source>
        <dbReference type="ARBA" id="ARBA00004141"/>
    </source>
</evidence>
<keyword evidence="4" id="KW-0029">Amino-acid transport</keyword>
<dbReference type="Proteomes" id="UP000006753">
    <property type="component" value="Unassembled WGS sequence"/>
</dbReference>
<keyword evidence="11" id="KW-1185">Reference proteome</keyword>
<dbReference type="PANTHER" id="PTHR43341:SF21">
    <property type="entry name" value="GENERAL AMINO ACID PERMEASE-RELATED"/>
    <property type="match status" value="1"/>
</dbReference>
<feature type="region of interest" description="Disordered" evidence="7">
    <location>
        <begin position="1"/>
        <end position="36"/>
    </location>
</feature>
<dbReference type="FunFam" id="1.20.1740.10:FF:000006">
    <property type="entry name" value="General amino acid permease"/>
    <property type="match status" value="1"/>
</dbReference>
<feature type="transmembrane region" description="Helical" evidence="8">
    <location>
        <begin position="516"/>
        <end position="536"/>
    </location>
</feature>
<evidence type="ECO:0000259" key="9">
    <source>
        <dbReference type="Pfam" id="PF00324"/>
    </source>
</evidence>
<evidence type="ECO:0000256" key="4">
    <source>
        <dbReference type="ARBA" id="ARBA00022970"/>
    </source>
</evidence>
<protein>
    <submittedName>
        <fullName evidence="10">Amino acid permease</fullName>
    </submittedName>
</protein>